<organism evidence="2 3">
    <name type="scientific">Segatella oris</name>
    <dbReference type="NCBI Taxonomy" id="28135"/>
    <lineage>
        <taxon>Bacteria</taxon>
        <taxon>Pseudomonadati</taxon>
        <taxon>Bacteroidota</taxon>
        <taxon>Bacteroidia</taxon>
        <taxon>Bacteroidales</taxon>
        <taxon>Prevotellaceae</taxon>
        <taxon>Segatella</taxon>
    </lineage>
</organism>
<proteinExistence type="predicted"/>
<name>A0A3S4TZ35_9BACT</name>
<protein>
    <submittedName>
        <fullName evidence="2">NigD-like protein</fullName>
    </submittedName>
</protein>
<evidence type="ECO:0000313" key="3">
    <source>
        <dbReference type="Proteomes" id="UP000274578"/>
    </source>
</evidence>
<dbReference type="PROSITE" id="PS51257">
    <property type="entry name" value="PROKAR_LIPOPROTEIN"/>
    <property type="match status" value="1"/>
</dbReference>
<gene>
    <name evidence="2" type="ORF">NCTC13071_02537</name>
</gene>
<dbReference type="Gene3D" id="2.60.40.2370">
    <property type="entry name" value="NigD-like, C-terminal beta sandwich domain"/>
    <property type="match status" value="1"/>
</dbReference>
<evidence type="ECO:0000313" key="2">
    <source>
        <dbReference type="EMBL" id="VEH16502.1"/>
    </source>
</evidence>
<dbReference type="EMBL" id="LR134384">
    <property type="protein sequence ID" value="VEH16502.1"/>
    <property type="molecule type" value="Genomic_DNA"/>
</dbReference>
<dbReference type="InterPro" id="IPR035376">
    <property type="entry name" value="NigD_C"/>
</dbReference>
<dbReference type="KEGG" id="poc:NCTC13071_02537"/>
<dbReference type="InterPro" id="IPR038143">
    <property type="entry name" value="NigD-like_C_dom_sf"/>
</dbReference>
<evidence type="ECO:0000259" key="1">
    <source>
        <dbReference type="Pfam" id="PF17415"/>
    </source>
</evidence>
<dbReference type="Proteomes" id="UP000274578">
    <property type="component" value="Chromosome 1"/>
</dbReference>
<feature type="domain" description="NigD-like C-terminal" evidence="1">
    <location>
        <begin position="117"/>
        <end position="218"/>
    </location>
</feature>
<sequence>MKGFSFLRISFETLIMGLMMSACSHDSYESGDGRDSYLRADFVEAHTASAHEISSAVTDEGDSLVLSPRLQVEWAKQANATYRGLLYYNKVIGKPTEAIRLVPVPVLSWHPITKFREVHTDPVIFESAWLSSNHRYVNIGFSVKTGAKTEGMKGHTFGLIATDSLVTDGKIRRLDLTLYHDQGGMPQYYSSRGFISVPLSRLPKGCIINLRVNSYKGRIYKSFNI</sequence>
<dbReference type="AlphaFoldDB" id="A0A3S4TZ35"/>
<reference evidence="2 3" key="1">
    <citation type="submission" date="2018-12" db="EMBL/GenBank/DDBJ databases">
        <authorList>
            <consortium name="Pathogen Informatics"/>
        </authorList>
    </citation>
    <scope>NUCLEOTIDE SEQUENCE [LARGE SCALE GENOMIC DNA]</scope>
    <source>
        <strain evidence="2 3">NCTC13071</strain>
    </source>
</reference>
<dbReference type="RefSeq" id="WP_018920620.1">
    <property type="nucleotide sequence ID" value="NZ_LR134384.1"/>
</dbReference>
<dbReference type="Pfam" id="PF17415">
    <property type="entry name" value="NigD_C"/>
    <property type="match status" value="1"/>
</dbReference>
<accession>A0A3S4TZ35</accession>
<dbReference type="GeneID" id="85013269"/>